<dbReference type="Gene3D" id="3.40.50.1010">
    <property type="entry name" value="5'-nuclease"/>
    <property type="match status" value="1"/>
</dbReference>
<dbReference type="Pfam" id="PF01850">
    <property type="entry name" value="PIN"/>
    <property type="match status" value="1"/>
</dbReference>
<dbReference type="AlphaFoldDB" id="A0A0G0QXX5"/>
<evidence type="ECO:0000313" key="2">
    <source>
        <dbReference type="EMBL" id="KKR42296.1"/>
    </source>
</evidence>
<gene>
    <name evidence="2" type="ORF">UT77_C0003G0091</name>
</gene>
<name>A0A0G0QXX5_9BACT</name>
<comment type="caution">
    <text evidence="2">The sequence shown here is derived from an EMBL/GenBank/DDBJ whole genome shotgun (WGS) entry which is preliminary data.</text>
</comment>
<proteinExistence type="predicted"/>
<dbReference type="EMBL" id="LBYB01000003">
    <property type="protein sequence ID" value="KKR42296.1"/>
    <property type="molecule type" value="Genomic_DNA"/>
</dbReference>
<dbReference type="SMART" id="SM00670">
    <property type="entry name" value="PINc"/>
    <property type="match status" value="1"/>
</dbReference>
<feature type="domain" description="PIN" evidence="1">
    <location>
        <begin position="2"/>
        <end position="125"/>
    </location>
</feature>
<accession>A0A0G0QXX5</accession>
<evidence type="ECO:0000313" key="3">
    <source>
        <dbReference type="Proteomes" id="UP000034881"/>
    </source>
</evidence>
<dbReference type="Proteomes" id="UP000034881">
    <property type="component" value="Unassembled WGS sequence"/>
</dbReference>
<organism evidence="2 3">
    <name type="scientific">Candidatus Daviesbacteria bacterium GW2011_GWC2_40_12</name>
    <dbReference type="NCBI Taxonomy" id="1618431"/>
    <lineage>
        <taxon>Bacteria</taxon>
        <taxon>Candidatus Daviesiibacteriota</taxon>
    </lineage>
</organism>
<sequence length="129" mass="14750">MESSTLDANVFLRFLLDDIPSQAKEAANILIKAKSGKLRIFVPQIIIFEVLFALDKYYKFPKAEVIEKVNTLLVTSYLDIEDRMVFKEALEACKSKNIDFVDCFLICKAKENNSTLFTFDKDLNKLAAK</sequence>
<dbReference type="PANTHER" id="PTHR39664:SF2">
    <property type="entry name" value="NUCLEIC ACID-BINDING PROTEIN, CONTAINING PIN DOMAIN-RELATED"/>
    <property type="match status" value="1"/>
</dbReference>
<dbReference type="PANTHER" id="PTHR39664">
    <property type="match status" value="1"/>
</dbReference>
<protein>
    <submittedName>
        <fullName evidence="2">PilT protein domain protein</fullName>
    </submittedName>
</protein>
<dbReference type="SUPFAM" id="SSF88723">
    <property type="entry name" value="PIN domain-like"/>
    <property type="match status" value="1"/>
</dbReference>
<evidence type="ECO:0000259" key="1">
    <source>
        <dbReference type="SMART" id="SM00670"/>
    </source>
</evidence>
<dbReference type="InterPro" id="IPR029060">
    <property type="entry name" value="PIN-like_dom_sf"/>
</dbReference>
<dbReference type="InterPro" id="IPR002716">
    <property type="entry name" value="PIN_dom"/>
</dbReference>
<reference evidence="2 3" key="1">
    <citation type="journal article" date="2015" name="Nature">
        <title>rRNA introns, odd ribosomes, and small enigmatic genomes across a large radiation of phyla.</title>
        <authorList>
            <person name="Brown C.T."/>
            <person name="Hug L.A."/>
            <person name="Thomas B.C."/>
            <person name="Sharon I."/>
            <person name="Castelle C.J."/>
            <person name="Singh A."/>
            <person name="Wilkins M.J."/>
            <person name="Williams K.H."/>
            <person name="Banfield J.F."/>
        </authorList>
    </citation>
    <scope>NUCLEOTIDE SEQUENCE [LARGE SCALE GENOMIC DNA]</scope>
</reference>